<dbReference type="Proteomes" id="UP000282613">
    <property type="component" value="Unassembled WGS sequence"/>
</dbReference>
<gene>
    <name evidence="1" type="ORF">TASK_LOCUS2673</name>
</gene>
<evidence type="ECO:0000313" key="3">
    <source>
        <dbReference type="WBParaSite" id="TASK_0000267201-mRNA-1"/>
    </source>
</evidence>
<dbReference type="WBParaSite" id="TASK_0000267201-mRNA-1">
    <property type="protein sequence ID" value="TASK_0000267201-mRNA-1"/>
    <property type="gene ID" value="TASK_0000267201"/>
</dbReference>
<evidence type="ECO:0000313" key="2">
    <source>
        <dbReference type="Proteomes" id="UP000282613"/>
    </source>
</evidence>
<protein>
    <submittedName>
        <fullName evidence="1 3">Uncharacterized protein</fullName>
    </submittedName>
</protein>
<sequence length="139" mass="14697">MAGLSAWPRHHCDHITGALPFPFGPKVPLCSLLRQPPRGDAERRQGVLCKSTILSGVTVSRTAHSACTSDASDSSSAAIARLTNILHCNDCPASFSAFFASPRVHASSPSYSTYSVITCQIPNSMLPSTPANEPVNSVM</sequence>
<reference evidence="3" key="1">
    <citation type="submission" date="2017-02" db="UniProtKB">
        <authorList>
            <consortium name="WormBaseParasite"/>
        </authorList>
    </citation>
    <scope>IDENTIFICATION</scope>
</reference>
<keyword evidence="2" id="KW-1185">Reference proteome</keyword>
<proteinExistence type="predicted"/>
<dbReference type="EMBL" id="UYRS01002512">
    <property type="protein sequence ID" value="VDK25836.1"/>
    <property type="molecule type" value="Genomic_DNA"/>
</dbReference>
<accession>A0A0R3VZ28</accession>
<name>A0A0R3VZ28_TAEAS</name>
<dbReference type="AlphaFoldDB" id="A0A0R3VZ28"/>
<organism evidence="3">
    <name type="scientific">Taenia asiatica</name>
    <name type="common">Asian tapeworm</name>
    <dbReference type="NCBI Taxonomy" id="60517"/>
    <lineage>
        <taxon>Eukaryota</taxon>
        <taxon>Metazoa</taxon>
        <taxon>Spiralia</taxon>
        <taxon>Lophotrochozoa</taxon>
        <taxon>Platyhelminthes</taxon>
        <taxon>Cestoda</taxon>
        <taxon>Eucestoda</taxon>
        <taxon>Cyclophyllidea</taxon>
        <taxon>Taeniidae</taxon>
        <taxon>Taenia</taxon>
    </lineage>
</organism>
<reference evidence="1 2" key="2">
    <citation type="submission" date="2018-11" db="EMBL/GenBank/DDBJ databases">
        <authorList>
            <consortium name="Pathogen Informatics"/>
        </authorList>
    </citation>
    <scope>NUCLEOTIDE SEQUENCE [LARGE SCALE GENOMIC DNA]</scope>
</reference>
<evidence type="ECO:0000313" key="1">
    <source>
        <dbReference type="EMBL" id="VDK25836.1"/>
    </source>
</evidence>